<comment type="caution">
    <text evidence="1">The sequence shown here is derived from an EMBL/GenBank/DDBJ whole genome shotgun (WGS) entry which is preliminary data.</text>
</comment>
<accession>A0ACC0A3T0</accession>
<proteinExistence type="predicted"/>
<dbReference type="Proteomes" id="UP001060085">
    <property type="component" value="Linkage Group LG07"/>
</dbReference>
<reference evidence="2" key="1">
    <citation type="journal article" date="2023" name="Nat. Plants">
        <title>Single-cell RNA sequencing provides a high-resolution roadmap for understanding the multicellular compartmentation of specialized metabolism.</title>
        <authorList>
            <person name="Sun S."/>
            <person name="Shen X."/>
            <person name="Li Y."/>
            <person name="Li Y."/>
            <person name="Wang S."/>
            <person name="Li R."/>
            <person name="Zhang H."/>
            <person name="Shen G."/>
            <person name="Guo B."/>
            <person name="Wei J."/>
            <person name="Xu J."/>
            <person name="St-Pierre B."/>
            <person name="Chen S."/>
            <person name="Sun C."/>
        </authorList>
    </citation>
    <scope>NUCLEOTIDE SEQUENCE [LARGE SCALE GENOMIC DNA]</scope>
</reference>
<gene>
    <name evidence="1" type="ORF">M9H77_32304</name>
</gene>
<evidence type="ECO:0000313" key="1">
    <source>
        <dbReference type="EMBL" id="KAI5655117.1"/>
    </source>
</evidence>
<organism evidence="1 2">
    <name type="scientific">Catharanthus roseus</name>
    <name type="common">Madagascar periwinkle</name>
    <name type="synonym">Vinca rosea</name>
    <dbReference type="NCBI Taxonomy" id="4058"/>
    <lineage>
        <taxon>Eukaryota</taxon>
        <taxon>Viridiplantae</taxon>
        <taxon>Streptophyta</taxon>
        <taxon>Embryophyta</taxon>
        <taxon>Tracheophyta</taxon>
        <taxon>Spermatophyta</taxon>
        <taxon>Magnoliopsida</taxon>
        <taxon>eudicotyledons</taxon>
        <taxon>Gunneridae</taxon>
        <taxon>Pentapetalae</taxon>
        <taxon>asterids</taxon>
        <taxon>lamiids</taxon>
        <taxon>Gentianales</taxon>
        <taxon>Apocynaceae</taxon>
        <taxon>Rauvolfioideae</taxon>
        <taxon>Vinceae</taxon>
        <taxon>Catharanthinae</taxon>
        <taxon>Catharanthus</taxon>
    </lineage>
</organism>
<dbReference type="EMBL" id="CM044707">
    <property type="protein sequence ID" value="KAI5655117.1"/>
    <property type="molecule type" value="Genomic_DNA"/>
</dbReference>
<evidence type="ECO:0000313" key="2">
    <source>
        <dbReference type="Proteomes" id="UP001060085"/>
    </source>
</evidence>
<name>A0ACC0A3T0_CATRO</name>
<keyword evidence="2" id="KW-1185">Reference proteome</keyword>
<protein>
    <submittedName>
        <fullName evidence="1">Uncharacterized protein</fullName>
    </submittedName>
</protein>
<sequence>MDFYLFIIGGLKGPRRVSEKDPPWAKKVLQIWCFGWWSQRGKRQLILLQSLFQTAVTLGKWFAPPYIDNLSERTEEMFAVRAEELGRILGELGLAYIKIAQAISSRNTVMDLEKYSKDR</sequence>